<keyword evidence="3" id="KW-1185">Reference proteome</keyword>
<gene>
    <name evidence="2" type="ORF">LA521A_14890</name>
</gene>
<feature type="transmembrane region" description="Helical" evidence="1">
    <location>
        <begin position="246"/>
        <end position="269"/>
    </location>
</feature>
<sequence length="352" mass="38597">MNAINQSHELPRSAAVATTHPTHTFKMLMRREFWEHKGGFLWAPLVAGGILLVLTLMGIGAGEVLLRKVPDRATINVEGGSFQVNGLDLSQLTAKMSPSELHEFGGVIDASLYMAASWPFIVLAFVVFFYCLGSLYDDRRDRSVLFWKSLPISDRDTVLSKVASATLMAPAIAALAAIATVFGSMVVYSFAVLLHGGNPVTMLWGPASPLKVSLHLIASIPVYALWALPTVGWLMLCSAWAKSKPFLWAIMIPVFAGIFVSWFDLMHLFELETGWFWKNVVARSLLSVAPGSWFNAAQTADVNFDGPQAVHSLLSLRTMYSVLATPQLWVGALAGAVMIFGAIRLRRWRDEG</sequence>
<dbReference type="EMBL" id="AP027041">
    <property type="protein sequence ID" value="BDU16288.1"/>
    <property type="molecule type" value="Genomic_DNA"/>
</dbReference>
<keyword evidence="1" id="KW-1133">Transmembrane helix</keyword>
<feature type="transmembrane region" description="Helical" evidence="1">
    <location>
        <begin position="328"/>
        <end position="345"/>
    </location>
</feature>
<dbReference type="Proteomes" id="UP001317822">
    <property type="component" value="Chromosome"/>
</dbReference>
<evidence type="ECO:0000313" key="2">
    <source>
        <dbReference type="EMBL" id="BDU16288.1"/>
    </source>
</evidence>
<protein>
    <submittedName>
        <fullName evidence="2">ABC-2 transporter permease</fullName>
    </submittedName>
</protein>
<evidence type="ECO:0000313" key="3">
    <source>
        <dbReference type="Proteomes" id="UP001317822"/>
    </source>
</evidence>
<feature type="transmembrane region" description="Helical" evidence="1">
    <location>
        <begin position="171"/>
        <end position="194"/>
    </location>
</feature>
<feature type="transmembrane region" description="Helical" evidence="1">
    <location>
        <begin position="214"/>
        <end position="234"/>
    </location>
</feature>
<evidence type="ECO:0000256" key="1">
    <source>
        <dbReference type="SAM" id="Phobius"/>
    </source>
</evidence>
<keyword evidence="1" id="KW-0812">Transmembrane</keyword>
<name>A0ABM8DCI2_9GAMM</name>
<dbReference type="RefSeq" id="WP_425494577.1">
    <property type="nucleotide sequence ID" value="NZ_AP027041.1"/>
</dbReference>
<keyword evidence="1" id="KW-0472">Membrane</keyword>
<feature type="transmembrane region" description="Helical" evidence="1">
    <location>
        <begin position="39"/>
        <end position="61"/>
    </location>
</feature>
<reference evidence="2 3" key="1">
    <citation type="journal article" date="2023" name="Int. J. Syst. Evol. Microbiol.">
        <title>Physiological and genomic analyses of cobalamin (vitamin B12)-auxotrophy of Lysobacter auxotrophicus sp. nov., a methionine-auxotrophic chitinolytic bacterium isolated from chitin-treated soil.</title>
        <authorList>
            <person name="Saito A."/>
            <person name="Dohra H."/>
            <person name="Hamada M."/>
            <person name="Moriuchi R."/>
            <person name="Kotsuchibashi Y."/>
            <person name="Mori K."/>
        </authorList>
    </citation>
    <scope>NUCLEOTIDE SEQUENCE [LARGE SCALE GENOMIC DNA]</scope>
    <source>
        <strain evidence="2 3">5-21a</strain>
    </source>
</reference>
<organism evidence="2 3">
    <name type="scientific">Lysobacter auxotrophicus</name>
    <dbReference type="NCBI Taxonomy" id="2992573"/>
    <lineage>
        <taxon>Bacteria</taxon>
        <taxon>Pseudomonadati</taxon>
        <taxon>Pseudomonadota</taxon>
        <taxon>Gammaproteobacteria</taxon>
        <taxon>Lysobacterales</taxon>
        <taxon>Lysobacteraceae</taxon>
        <taxon>Lysobacter</taxon>
    </lineage>
</organism>
<feature type="transmembrane region" description="Helical" evidence="1">
    <location>
        <begin position="110"/>
        <end position="132"/>
    </location>
</feature>
<proteinExistence type="predicted"/>
<accession>A0ABM8DCI2</accession>